<dbReference type="Proteomes" id="UP001306119">
    <property type="component" value="Unassembled WGS sequence"/>
</dbReference>
<dbReference type="SUPFAM" id="SSF52540">
    <property type="entry name" value="P-loop containing nucleoside triphosphate hydrolases"/>
    <property type="match status" value="1"/>
</dbReference>
<dbReference type="InterPro" id="IPR016230">
    <property type="entry name" value="PrkA/YeaG"/>
</dbReference>
<dbReference type="PANTHER" id="PTHR30267">
    <property type="entry name" value="PROTEIN KINASE PRKA"/>
    <property type="match status" value="1"/>
</dbReference>
<dbReference type="InterPro" id="IPR027417">
    <property type="entry name" value="P-loop_NTPase"/>
</dbReference>
<reference evidence="3 4" key="1">
    <citation type="submission" date="2017-02" db="EMBL/GenBank/DDBJ databases">
        <authorList>
            <person name="Peterson S.W."/>
        </authorList>
    </citation>
    <scope>NUCLEOTIDE SEQUENCE [LARGE SCALE GENOMIC DNA]</scope>
    <source>
        <strain evidence="3 4">CECT 9189</strain>
    </source>
</reference>
<dbReference type="Pfam" id="PF08298">
    <property type="entry name" value="AAA_PrkA"/>
    <property type="match status" value="1"/>
</dbReference>
<dbReference type="Gene3D" id="3.40.50.300">
    <property type="entry name" value="P-loop containing nucleotide triphosphate hydrolases"/>
    <property type="match status" value="1"/>
</dbReference>
<keyword evidence="5" id="KW-1185">Reference proteome</keyword>
<dbReference type="Pfam" id="PF06798">
    <property type="entry name" value="PrkA"/>
    <property type="match status" value="1"/>
</dbReference>
<dbReference type="PIRSF" id="PIRSF000549">
    <property type="entry name" value="Ser_prot_kin"/>
    <property type="match status" value="1"/>
</dbReference>
<dbReference type="Proteomes" id="UP000191116">
    <property type="component" value="Unassembled WGS sequence"/>
</dbReference>
<organism evidence="3 4">
    <name type="scientific">Photobacterium toruni</name>
    <dbReference type="NCBI Taxonomy" id="1935446"/>
    <lineage>
        <taxon>Bacteria</taxon>
        <taxon>Pseudomonadati</taxon>
        <taxon>Pseudomonadota</taxon>
        <taxon>Gammaproteobacteria</taxon>
        <taxon>Vibrionales</taxon>
        <taxon>Vibrionaceae</taxon>
        <taxon>Photobacterium</taxon>
    </lineage>
</organism>
<gene>
    <name evidence="3" type="ORF">CZ814_00667</name>
    <name evidence="2" type="ORF">VXS06_09340</name>
</gene>
<dbReference type="InterPro" id="IPR013153">
    <property type="entry name" value="Prk_AAA"/>
</dbReference>
<evidence type="ECO:0000259" key="1">
    <source>
        <dbReference type="SMART" id="SM00763"/>
    </source>
</evidence>
<evidence type="ECO:0000313" key="2">
    <source>
        <dbReference type="EMBL" id="MEC6831964.1"/>
    </source>
</evidence>
<keyword evidence="2" id="KW-0418">Kinase</keyword>
<dbReference type="EMBL" id="FUWP01000002">
    <property type="protein sequence ID" value="SJZ79817.1"/>
    <property type="molecule type" value="Genomic_DNA"/>
</dbReference>
<evidence type="ECO:0000313" key="5">
    <source>
        <dbReference type="Proteomes" id="UP001306119"/>
    </source>
</evidence>
<dbReference type="SMART" id="SM00763">
    <property type="entry name" value="AAA_PrkA"/>
    <property type="match status" value="1"/>
</dbReference>
<proteinExistence type="predicted"/>
<feature type="domain" description="PrkA AAA" evidence="1">
    <location>
        <begin position="19"/>
        <end position="380"/>
    </location>
</feature>
<protein>
    <submittedName>
        <fullName evidence="3">PrkA AAA domain protein</fullName>
    </submittedName>
    <submittedName>
        <fullName evidence="2">PrkA family serine protein kinase</fullName>
    </submittedName>
</protein>
<sequence length="644" mass="74214">MSIFDHYRQRYEEAKDEELSLQEFLDICKDDRSSYVNAAERLLMAIGEPEMIDTAQDPHLSRLFSNRVISRYDTFKDFYGMEEAIEQIVSYLKHAAQGLEERKQILYLLGPVGGGKSSLAEKLKSLMQKVPIYILTANGERSPVNDHPFCLFDKQEDGGLLKDEYGIPGRYLNSIMSPWAAKRLHEFGGDITQFKVIKVRPSILDQVGIAKTEPGDENNQDISSLVGKVDIRQLEHFSQDDPDAYSYSGALCKANQGLMEFVEMFKAPLKVLHPLLTATQEGNYNGTEGLSALPFDGMILAHSNESEWQTFRNNKTNEAFLDRVYIVKVPYCLRVSEEMRIYEKLLQNSELSSAPCSPSTLEILARFTVLSRLKEPENSSVYSKMRVYDGETLKDTDPKAKSYQEYRDYAGVDEGMNGLSTRFAFKILSRVFNFDHAEVAANPVHLFYVLEQQIEREQFPQDVAEKYLEHLKGFLTPKYVEFIGKEIQTAYLESYSEYGQNIFDRYVSYADFWIQDQEYRDPDTGQLFDRSALNNELEKIEKPAGISNPKDFRNEIVNFVLRARANNAGKNPNWTSYEKLRTVIEKKMFSNTEELLPVISFNAKTSTDEQKKHDDFVARMMEKGYTRKQVRLLSEWYLRVRKSS</sequence>
<dbReference type="InterPro" id="IPR010650">
    <property type="entry name" value="PrkA_C"/>
</dbReference>
<evidence type="ECO:0000313" key="4">
    <source>
        <dbReference type="Proteomes" id="UP000191116"/>
    </source>
</evidence>
<reference evidence="2 5" key="2">
    <citation type="submission" date="2024-01" db="EMBL/GenBank/DDBJ databases">
        <title>Active colonisers of the gastrointestinal tract of Atlantic salmon farmed in a warm water region.</title>
        <authorList>
            <person name="Bowman J.P."/>
        </authorList>
    </citation>
    <scope>NUCLEOTIDE SEQUENCE [LARGE SCALE GENOMIC DNA]</scope>
    <source>
        <strain evidence="2 5">S3MW1</strain>
    </source>
</reference>
<dbReference type="PANTHER" id="PTHR30267:SF2">
    <property type="entry name" value="PROTEIN PRKA"/>
    <property type="match status" value="1"/>
</dbReference>
<dbReference type="EMBL" id="JAYXUG010000005">
    <property type="protein sequence ID" value="MEC6831964.1"/>
    <property type="molecule type" value="Genomic_DNA"/>
</dbReference>
<keyword evidence="2" id="KW-0808">Transferase</keyword>
<evidence type="ECO:0000313" key="3">
    <source>
        <dbReference type="EMBL" id="SJZ79817.1"/>
    </source>
</evidence>
<accession>A0A1T4NLA4</accession>
<name>A0A1T4NLA4_9GAMM</name>
<dbReference type="OrthoDB" id="9761914at2"/>
<dbReference type="AlphaFoldDB" id="A0A1T4NLA4"/>
<dbReference type="GO" id="GO:0004672">
    <property type="term" value="F:protein kinase activity"/>
    <property type="evidence" value="ECO:0007669"/>
    <property type="project" value="InterPro"/>
</dbReference>
<dbReference type="RefSeq" id="WP_080173447.1">
    <property type="nucleotide sequence ID" value="NZ_AP024854.1"/>
</dbReference>
<dbReference type="NCBIfam" id="NF011999">
    <property type="entry name" value="PRK15455.1"/>
    <property type="match status" value="1"/>
</dbReference>
<dbReference type="InterPro" id="IPR057741">
    <property type="entry name" value="YeaG"/>
</dbReference>